<name>A0A2B4RA75_STYPI</name>
<keyword evidence="3" id="KW-0176">Collagen</keyword>
<dbReference type="SUPFAM" id="SSF56672">
    <property type="entry name" value="DNA/RNA polymerases"/>
    <property type="match status" value="1"/>
</dbReference>
<evidence type="ECO:0000313" key="9">
    <source>
        <dbReference type="Proteomes" id="UP000225706"/>
    </source>
</evidence>
<dbReference type="NCBIfam" id="NF040941">
    <property type="entry name" value="GGGWT_bact"/>
    <property type="match status" value="1"/>
</dbReference>
<dbReference type="AlphaFoldDB" id="A0A2B4RA75"/>
<dbReference type="GO" id="GO:0005581">
    <property type="term" value="C:collagen trimer"/>
    <property type="evidence" value="ECO:0007669"/>
    <property type="project" value="UniProtKB-KW"/>
</dbReference>
<dbReference type="Pfam" id="PF18701">
    <property type="entry name" value="DUF5641"/>
    <property type="match status" value="1"/>
</dbReference>
<keyword evidence="4" id="KW-1015">Disulfide bond</keyword>
<evidence type="ECO:0000256" key="5">
    <source>
        <dbReference type="SAM" id="MobiDB-lite"/>
    </source>
</evidence>
<dbReference type="InterPro" id="IPR000742">
    <property type="entry name" value="EGF"/>
</dbReference>
<dbReference type="Gene3D" id="2.60.120.1000">
    <property type="match status" value="1"/>
</dbReference>
<dbReference type="PROSITE" id="PS50026">
    <property type="entry name" value="EGF_3"/>
    <property type="match status" value="1"/>
</dbReference>
<comment type="caution">
    <text evidence="4">Lacks conserved residue(s) required for the propagation of feature annotation.</text>
</comment>
<gene>
    <name evidence="8" type="primary">Cntnap2</name>
    <name evidence="8" type="ORF">AWC38_SpisGene22183</name>
</gene>
<evidence type="ECO:0000256" key="1">
    <source>
        <dbReference type="ARBA" id="ARBA00004613"/>
    </source>
</evidence>
<evidence type="ECO:0000259" key="7">
    <source>
        <dbReference type="PROSITE" id="PS51461"/>
    </source>
</evidence>
<evidence type="ECO:0000256" key="4">
    <source>
        <dbReference type="PROSITE-ProRule" id="PRU00076"/>
    </source>
</evidence>
<feature type="region of interest" description="Disordered" evidence="5">
    <location>
        <begin position="1"/>
        <end position="32"/>
    </location>
</feature>
<evidence type="ECO:0000256" key="3">
    <source>
        <dbReference type="ARBA" id="ARBA00023119"/>
    </source>
</evidence>
<feature type="disulfide bond" evidence="4">
    <location>
        <begin position="809"/>
        <end position="826"/>
    </location>
</feature>
<evidence type="ECO:0000256" key="2">
    <source>
        <dbReference type="ARBA" id="ARBA00022525"/>
    </source>
</evidence>
<dbReference type="InterPro" id="IPR040676">
    <property type="entry name" value="DUF5641"/>
</dbReference>
<evidence type="ECO:0000259" key="6">
    <source>
        <dbReference type="PROSITE" id="PS50026"/>
    </source>
</evidence>
<dbReference type="GO" id="GO:0005201">
    <property type="term" value="F:extracellular matrix structural constituent"/>
    <property type="evidence" value="ECO:0007669"/>
    <property type="project" value="InterPro"/>
</dbReference>
<feature type="compositionally biased region" description="Polar residues" evidence="5">
    <location>
        <begin position="23"/>
        <end position="32"/>
    </location>
</feature>
<dbReference type="Gene3D" id="2.10.25.10">
    <property type="entry name" value="Laminin"/>
    <property type="match status" value="1"/>
</dbReference>
<reference evidence="9" key="1">
    <citation type="journal article" date="2017" name="bioRxiv">
        <title>Comparative analysis of the genomes of Stylophora pistillata and Acropora digitifera provides evidence for extensive differences between species of corals.</title>
        <authorList>
            <person name="Voolstra C.R."/>
            <person name="Li Y."/>
            <person name="Liew Y.J."/>
            <person name="Baumgarten S."/>
            <person name="Zoccola D."/>
            <person name="Flot J.-F."/>
            <person name="Tambutte S."/>
            <person name="Allemand D."/>
            <person name="Aranda M."/>
        </authorList>
    </citation>
    <scope>NUCLEOTIDE SEQUENCE [LARGE SCALE GENOMIC DNA]</scope>
</reference>
<keyword evidence="2" id="KW-0964">Secreted</keyword>
<comment type="caution">
    <text evidence="8">The sequence shown here is derived from an EMBL/GenBank/DDBJ whole genome shotgun (WGS) entry which is preliminary data.</text>
</comment>
<organism evidence="8 9">
    <name type="scientific">Stylophora pistillata</name>
    <name type="common">Smooth cauliflower coral</name>
    <dbReference type="NCBI Taxonomy" id="50429"/>
    <lineage>
        <taxon>Eukaryota</taxon>
        <taxon>Metazoa</taxon>
        <taxon>Cnidaria</taxon>
        <taxon>Anthozoa</taxon>
        <taxon>Hexacorallia</taxon>
        <taxon>Scleractinia</taxon>
        <taxon>Astrocoeniina</taxon>
        <taxon>Pocilloporidae</taxon>
        <taxon>Stylophora</taxon>
    </lineage>
</organism>
<proteinExistence type="predicted"/>
<dbReference type="InterPro" id="IPR000885">
    <property type="entry name" value="Fib_collagen_C"/>
</dbReference>
<protein>
    <submittedName>
        <fullName evidence="8">Contactin-associated protein-like 2</fullName>
    </submittedName>
</protein>
<dbReference type="GO" id="GO:0005576">
    <property type="term" value="C:extracellular region"/>
    <property type="evidence" value="ECO:0007669"/>
    <property type="project" value="UniProtKB-SubCell"/>
</dbReference>
<sequence>MQALNLQNGNDHDHKTEAKHPSESTLVTTKSLANDSGLEDRLKKIGDISMDDKLLTLGATEQPLSVPLERVDNNTQVFLGTQHQVQSKKEGITTRTMRVFDVVISSIAGDFKLDVDITKVNKRELLVLENPGYKRLIEANPQLRGVRMDDEDTKQILPVHIILGANDSAKIRTGERLRVGRRGDPFAEFTRFGWKLMSPGADGGLSPALLAVNSNADNEKLCARDVLGLADSATGDQSTVYDEFKEQLVRSREGWYETGLPWKGNCPPLPKNREGSLRRLNTLVRKLRKTDLLDEYDAVIREQMEEGLVERAPVEVTGREFFLPHRAVLRRNAETTKLRVVRVVFGLTPSPLLINGVIQQHLENLLFTYPDAVKEILKSLYVDDLVSGGPTVEKTKQLKREATEIFADAKFELHEWHSNRKELDTACEDYEPSFAKEQLENTPANGECKLGEYPIYLPDSALLAEKIVQWADVTTLHGGVGLAMARVRAKFWIPPSSEIDEENREKKCNGCNRFQAVAFANPPPAPLPIERTEGNTPFNVIGVDFAGPVKYPDKRKEEKKDYVVLYSCSLTYGVFLERAPWWGGQFERLIGLMKSAFYKTVGEGQLSWEELGEVILDVEVTLNNRLLCYQEEDVQLPTLTSSTLLFLNTDILPELQLHHLDDKDLRKRAKFLLRTKDAMWRRWTAEYLRSLRERHRLKHGDKKYTLAIGDVVVIQSSERNRNCWPLGTVEELIEGRDGVVRGPKLPTGRSHLEHPIQHLYPLELSCEKENVQGDKTPLNPKAPVFRPKRDATVAARLRMQESPCESAPCGNGGICVLEYERNSFQCGWAPGFCGILCERRGSKTCSDIKDCNRKAKNGSYVIDPDGEGGLEPLKVYCDMIDKDDFGVTVVSHDSETRTLVDGFAGPGSYLRNVTYNATSLPQLASLTASSAQCEQFIMYECYESVLLSFYGTVYGWWVSRDGELMKYCGGVDSVDYKCAYGLTNSCADPDHG</sequence>
<keyword evidence="9" id="KW-1185">Reference proteome</keyword>
<dbReference type="PANTHER" id="PTHR47331">
    <property type="entry name" value="PHD-TYPE DOMAIN-CONTAINING PROTEIN"/>
    <property type="match status" value="1"/>
</dbReference>
<dbReference type="InterPro" id="IPR043502">
    <property type="entry name" value="DNA/RNA_pol_sf"/>
</dbReference>
<dbReference type="CDD" id="cd00054">
    <property type="entry name" value="EGF_CA"/>
    <property type="match status" value="1"/>
</dbReference>
<keyword evidence="4" id="KW-0245">EGF-like domain</keyword>
<evidence type="ECO:0000313" key="8">
    <source>
        <dbReference type="EMBL" id="PFX13709.1"/>
    </source>
</evidence>
<dbReference type="OrthoDB" id="5981190at2759"/>
<dbReference type="PROSITE" id="PS51461">
    <property type="entry name" value="NC1_FIB"/>
    <property type="match status" value="1"/>
</dbReference>
<feature type="compositionally biased region" description="Basic and acidic residues" evidence="5">
    <location>
        <begin position="10"/>
        <end position="22"/>
    </location>
</feature>
<accession>A0A2B4RA75</accession>
<dbReference type="Proteomes" id="UP000225706">
    <property type="component" value="Unassembled WGS sequence"/>
</dbReference>
<comment type="subcellular location">
    <subcellularLocation>
        <location evidence="1">Secreted</location>
    </subcellularLocation>
</comment>
<dbReference type="EMBL" id="LSMT01000911">
    <property type="protein sequence ID" value="PFX13709.1"/>
    <property type="molecule type" value="Genomic_DNA"/>
</dbReference>
<dbReference type="SUPFAM" id="SSF57196">
    <property type="entry name" value="EGF/Laminin"/>
    <property type="match status" value="1"/>
</dbReference>
<feature type="domain" description="Fibrillar collagen NC1" evidence="7">
    <location>
        <begin position="811"/>
        <end position="992"/>
    </location>
</feature>
<feature type="domain" description="EGF-like" evidence="6">
    <location>
        <begin position="800"/>
        <end position="838"/>
    </location>
</feature>